<dbReference type="GO" id="GO:0042973">
    <property type="term" value="F:glucan endo-1,3-beta-D-glucosidase activity"/>
    <property type="evidence" value="ECO:0007669"/>
    <property type="project" value="UniProtKB-EC"/>
</dbReference>
<evidence type="ECO:0000313" key="12">
    <source>
        <dbReference type="EMBL" id="EPE09474.1"/>
    </source>
</evidence>
<dbReference type="STRING" id="1262450.S3C7E7"/>
<dbReference type="PANTHER" id="PTHR31983">
    <property type="entry name" value="ENDO-1,3(4)-BETA-GLUCANASE 1"/>
    <property type="match status" value="1"/>
</dbReference>
<dbReference type="VEuPathDB" id="FungiDB:F503_07250"/>
<dbReference type="PROSITE" id="PS52008">
    <property type="entry name" value="GH81"/>
    <property type="match status" value="1"/>
</dbReference>
<evidence type="ECO:0000256" key="4">
    <source>
        <dbReference type="ARBA" id="ARBA00022801"/>
    </source>
</evidence>
<feature type="region of interest" description="Disordered" evidence="9">
    <location>
        <begin position="1"/>
        <end position="38"/>
    </location>
</feature>
<dbReference type="Pfam" id="PF17652">
    <property type="entry name" value="Glyco_hydro81C"/>
    <property type="match status" value="1"/>
</dbReference>
<dbReference type="OrthoDB" id="4473401at2759"/>
<accession>S3C7E7</accession>
<comment type="similarity">
    <text evidence="2">Belongs to the glycosyl hydrolase 81 family.</text>
</comment>
<evidence type="ECO:0000259" key="10">
    <source>
        <dbReference type="Pfam" id="PF03639"/>
    </source>
</evidence>
<dbReference type="InterPro" id="IPR005200">
    <property type="entry name" value="Endo-beta-glucanase"/>
</dbReference>
<dbReference type="Pfam" id="PF03639">
    <property type="entry name" value="Glyco_hydro_81"/>
    <property type="match status" value="1"/>
</dbReference>
<protein>
    <recommendedName>
        <fullName evidence="3">glucan endo-1,3-beta-D-glucosidase</fullName>
        <ecNumber evidence="3">3.2.1.39</ecNumber>
    </recommendedName>
</protein>
<evidence type="ECO:0000256" key="5">
    <source>
        <dbReference type="ARBA" id="ARBA00023277"/>
    </source>
</evidence>
<dbReference type="Proteomes" id="UP000016923">
    <property type="component" value="Unassembled WGS sequence"/>
</dbReference>
<dbReference type="PANTHER" id="PTHR31983:SF0">
    <property type="entry name" value="GLUCAN ENDO-1,3-BETA-D-GLUCOSIDASE 2"/>
    <property type="match status" value="1"/>
</dbReference>
<evidence type="ECO:0000256" key="7">
    <source>
        <dbReference type="ARBA" id="ARBA00023316"/>
    </source>
</evidence>
<evidence type="ECO:0000256" key="6">
    <source>
        <dbReference type="ARBA" id="ARBA00023295"/>
    </source>
</evidence>
<keyword evidence="4" id="KW-0378">Hydrolase</keyword>
<dbReference type="EC" id="3.2.1.39" evidence="3"/>
<dbReference type="GO" id="GO:0071555">
    <property type="term" value="P:cell wall organization"/>
    <property type="evidence" value="ECO:0007669"/>
    <property type="project" value="UniProtKB-KW"/>
</dbReference>
<keyword evidence="8" id="KW-0624">Polysaccharide degradation</keyword>
<keyword evidence="5" id="KW-0119">Carbohydrate metabolism</keyword>
<keyword evidence="13" id="KW-1185">Reference proteome</keyword>
<evidence type="ECO:0000256" key="2">
    <source>
        <dbReference type="ARBA" id="ARBA00010730"/>
    </source>
</evidence>
<keyword evidence="7" id="KW-0961">Cell wall biogenesis/degradation</keyword>
<sequence length="777" mass="85542">MDVFAESPLPPLPLPRSVGTRADHPEEPKGINRHATPGPIQTNKFYANLLLGGQELPAYVIPYTVSWNKGRGPTHGWGLAVSYATPEQRVFGPTDGACNHPSRPASYYYSPPIIQNMVLDAAELMGSQTTLTVEQPRDMSLMVNLHAAPGLPPTIRFPIVQGQGFVTGLYHGAMPVLRSATAIKSFAHYDMPTKTSSGSWVRRFALQLGDSSTWLVYARNLPRTPNLELVHDEHNGAIVRMQRPFYGSVQVARMINSGNPQEWQAYDSAAGVFATGIQLKGKTSYEGKTGNYTFVFEKGDVAGEPEFMARTPLLMFALPHHYSAFGRTTQAAMQSYVALLTTTKGLARAVLADSWTMEEPELPADVGFLPWNPKTRRTVTHVPLSPSDKVSPALYKTMVDSAWKELQHYNIEGESDLDSMYFAGKALAKYACIILSAHSLLSNAPGMNEAVAAALVRLKACFARFSDNRQKHPLVYESTWGGIVSTAAYTTGDRMADFGGSFYNDHHFHYGYFVYTGAVIAHLDPDWLEQGVTSFANNGPAFVDMLVRDYASSMPNTQDSKRPLFPSFRSFDWYHGHSWAQGVFLAMDGKNQESSSEDVLSLYALRLWGEVRGDPVMVARASLMMAVQARSLQAYYYYGANLPGAQSDRLGAGGTQPQAFTGNKVVGILFENKMDHTTFFGGNPEYIHGIHMLPLLPCSPYARPPAYVADEWNDMWANGRADAVDSGWRGVLYGNLATADPQAALAFFGRPDFQDGWLDQGASRTWYLCYAAALLEG</sequence>
<feature type="compositionally biased region" description="Basic and acidic residues" evidence="9">
    <location>
        <begin position="21"/>
        <end position="30"/>
    </location>
</feature>
<dbReference type="Gene3D" id="1.10.287.1170">
    <property type="entry name" value="glycoside hydrolase family 81 endo-[beta] glucanase"/>
    <property type="match status" value="1"/>
</dbReference>
<feature type="domain" description="Glycosyl hydrolase family 81 N-terminal" evidence="10">
    <location>
        <begin position="24"/>
        <end position="373"/>
    </location>
</feature>
<dbReference type="eggNOG" id="KOG2254">
    <property type="taxonomic scope" value="Eukaryota"/>
</dbReference>
<dbReference type="GO" id="GO:0052861">
    <property type="term" value="F:endo-1,3(4)-beta-glucanase activity"/>
    <property type="evidence" value="ECO:0007669"/>
    <property type="project" value="InterPro"/>
</dbReference>
<reference evidence="12 13" key="1">
    <citation type="journal article" date="2013" name="BMC Genomics">
        <title>The genome and transcriptome of the pine saprophyte Ophiostoma piceae, and a comparison with the bark beetle-associated pine pathogen Grosmannia clavigera.</title>
        <authorList>
            <person name="Haridas S."/>
            <person name="Wang Y."/>
            <person name="Lim L."/>
            <person name="Massoumi Alamouti S."/>
            <person name="Jackman S."/>
            <person name="Docking R."/>
            <person name="Robertson G."/>
            <person name="Birol I."/>
            <person name="Bohlmann J."/>
            <person name="Breuil C."/>
        </authorList>
    </citation>
    <scope>NUCLEOTIDE SEQUENCE [LARGE SCALE GENOMIC DNA]</scope>
    <source>
        <strain evidence="12 13">UAMH 11346</strain>
    </source>
</reference>
<dbReference type="GO" id="GO:0000272">
    <property type="term" value="P:polysaccharide catabolic process"/>
    <property type="evidence" value="ECO:0007669"/>
    <property type="project" value="UniProtKB-KW"/>
</dbReference>
<organism evidence="12 13">
    <name type="scientific">Ophiostoma piceae (strain UAMH 11346)</name>
    <name type="common">Sap stain fungus</name>
    <dbReference type="NCBI Taxonomy" id="1262450"/>
    <lineage>
        <taxon>Eukaryota</taxon>
        <taxon>Fungi</taxon>
        <taxon>Dikarya</taxon>
        <taxon>Ascomycota</taxon>
        <taxon>Pezizomycotina</taxon>
        <taxon>Sordariomycetes</taxon>
        <taxon>Sordariomycetidae</taxon>
        <taxon>Ophiostomatales</taxon>
        <taxon>Ophiostomataceae</taxon>
        <taxon>Ophiostoma</taxon>
    </lineage>
</organism>
<proteinExistence type="inferred from homology"/>
<evidence type="ECO:0000256" key="3">
    <source>
        <dbReference type="ARBA" id="ARBA00012780"/>
    </source>
</evidence>
<evidence type="ECO:0000256" key="1">
    <source>
        <dbReference type="ARBA" id="ARBA00000382"/>
    </source>
</evidence>
<evidence type="ECO:0000256" key="8">
    <source>
        <dbReference type="ARBA" id="ARBA00023326"/>
    </source>
</evidence>
<evidence type="ECO:0000259" key="11">
    <source>
        <dbReference type="Pfam" id="PF17652"/>
    </source>
</evidence>
<dbReference type="Gene3D" id="1.20.5.420">
    <property type="entry name" value="Immunoglobulin FC, subunit C"/>
    <property type="match status" value="1"/>
</dbReference>
<keyword evidence="6" id="KW-0326">Glycosidase</keyword>
<feature type="domain" description="Glycosyl hydrolase family 81 C-terminal" evidence="11">
    <location>
        <begin position="391"/>
        <end position="768"/>
    </location>
</feature>
<dbReference type="HOGENOM" id="CLU_005482_2_0_1"/>
<dbReference type="OMA" id="WCLPHHQ"/>
<name>S3C7E7_OPHP1</name>
<gene>
    <name evidence="12" type="ORF">F503_07250</name>
</gene>
<dbReference type="InterPro" id="IPR040451">
    <property type="entry name" value="GH81_N"/>
</dbReference>
<dbReference type="AlphaFoldDB" id="S3C7E7"/>
<dbReference type="EMBL" id="KE148147">
    <property type="protein sequence ID" value="EPE09474.1"/>
    <property type="molecule type" value="Genomic_DNA"/>
</dbReference>
<dbReference type="Gene3D" id="2.70.98.30">
    <property type="entry name" value="Golgi alpha-mannosidase II, domain 4"/>
    <property type="match status" value="1"/>
</dbReference>
<comment type="catalytic activity">
    <reaction evidence="1">
        <text>Hydrolysis of (1-&gt;3)-beta-D-glucosidic linkages in (1-&gt;3)-beta-D-glucans.</text>
        <dbReference type="EC" id="3.2.1.39"/>
    </reaction>
</comment>
<dbReference type="GO" id="GO:0009986">
    <property type="term" value="C:cell surface"/>
    <property type="evidence" value="ECO:0007669"/>
    <property type="project" value="TreeGrafter"/>
</dbReference>
<evidence type="ECO:0000256" key="9">
    <source>
        <dbReference type="SAM" id="MobiDB-lite"/>
    </source>
</evidence>
<dbReference type="InterPro" id="IPR040720">
    <property type="entry name" value="GH81_C"/>
</dbReference>
<evidence type="ECO:0000313" key="13">
    <source>
        <dbReference type="Proteomes" id="UP000016923"/>
    </source>
</evidence>